<dbReference type="PANTHER" id="PTHR33694">
    <property type="entry name" value="UDP-3-O-ACYL-N-ACETYLGLUCOSAMINE DEACETYLASE 1, MITOCHONDRIAL-RELATED"/>
    <property type="match status" value="1"/>
</dbReference>
<dbReference type="GO" id="GO:0009245">
    <property type="term" value="P:lipid A biosynthetic process"/>
    <property type="evidence" value="ECO:0007669"/>
    <property type="project" value="UniProtKB-KW"/>
</dbReference>
<dbReference type="PANTHER" id="PTHR33694:SF1">
    <property type="entry name" value="UDP-3-O-ACYL-N-ACETYLGLUCOSAMINE DEACETYLASE 1, MITOCHONDRIAL-RELATED"/>
    <property type="match status" value="1"/>
</dbReference>
<evidence type="ECO:0000313" key="14">
    <source>
        <dbReference type="EMBL" id="VFT98180.1"/>
    </source>
</evidence>
<dbReference type="UniPathway" id="UPA00359">
    <property type="reaction ID" value="UER00478"/>
</dbReference>
<dbReference type="Pfam" id="PF03331">
    <property type="entry name" value="LpxC"/>
    <property type="match status" value="1"/>
</dbReference>
<keyword evidence="10" id="KW-0443">Lipid metabolism</keyword>
<evidence type="ECO:0000256" key="5">
    <source>
        <dbReference type="ARBA" id="ARBA00022516"/>
    </source>
</evidence>
<keyword evidence="5" id="KW-0444">Lipid biosynthesis</keyword>
<comment type="similarity">
    <text evidence="3">Belongs to the LpxC family.</text>
</comment>
<evidence type="ECO:0000256" key="2">
    <source>
        <dbReference type="ARBA" id="ARBA00005002"/>
    </source>
</evidence>
<dbReference type="Proteomes" id="UP000332933">
    <property type="component" value="Unassembled WGS sequence"/>
</dbReference>
<comment type="pathway">
    <text evidence="2">Glycolipid biosynthesis; lipid IV(A) biosynthesis; lipid IV(A) from (3R)-3-hydroxytetradecanoyl-[acyl-carrier-protein] and UDP-N-acetyl-alpha-D-glucosamine: step 2/6.</text>
</comment>
<gene>
    <name evidence="14" type="primary">Aste57867_21510</name>
    <name evidence="13" type="ORF">As57867_021441</name>
    <name evidence="14" type="ORF">ASTE57867_21510</name>
</gene>
<dbReference type="GO" id="GO:0103117">
    <property type="term" value="F:UDP-3-O-acyl-N-acetylglucosamine deacetylase activity"/>
    <property type="evidence" value="ECO:0007669"/>
    <property type="project" value="UniProtKB-EC"/>
</dbReference>
<keyword evidence="9" id="KW-0862">Zinc</keyword>
<evidence type="ECO:0000256" key="4">
    <source>
        <dbReference type="ARBA" id="ARBA00012745"/>
    </source>
</evidence>
<keyword evidence="7" id="KW-0479">Metal-binding</keyword>
<dbReference type="GO" id="GO:0046872">
    <property type="term" value="F:metal ion binding"/>
    <property type="evidence" value="ECO:0007669"/>
    <property type="project" value="UniProtKB-KW"/>
</dbReference>
<comment type="cofactor">
    <cofactor evidence="1">
        <name>Zn(2+)</name>
        <dbReference type="ChEBI" id="CHEBI:29105"/>
    </cofactor>
</comment>
<dbReference type="EC" id="3.5.1.108" evidence="4"/>
<dbReference type="HAMAP" id="MF_00388">
    <property type="entry name" value="LpxC"/>
    <property type="match status" value="1"/>
</dbReference>
<evidence type="ECO:0000256" key="7">
    <source>
        <dbReference type="ARBA" id="ARBA00022723"/>
    </source>
</evidence>
<dbReference type="EMBL" id="VJMH01006979">
    <property type="protein sequence ID" value="KAF0686668.1"/>
    <property type="molecule type" value="Genomic_DNA"/>
</dbReference>
<dbReference type="GO" id="GO:2001289">
    <property type="term" value="P:lipid X metabolic process"/>
    <property type="evidence" value="ECO:0007669"/>
    <property type="project" value="UniProtKB-ARBA"/>
</dbReference>
<dbReference type="EMBL" id="CAADRA010007005">
    <property type="protein sequence ID" value="VFT98180.1"/>
    <property type="molecule type" value="Genomic_DNA"/>
</dbReference>
<dbReference type="InterPro" id="IPR015870">
    <property type="entry name" value="UDP-acyl_N-AcGlcN_deAcase_N"/>
</dbReference>
<dbReference type="InterPro" id="IPR020568">
    <property type="entry name" value="Ribosomal_Su5_D2-typ_SF"/>
</dbReference>
<accession>A0A485LHN9</accession>
<dbReference type="AlphaFoldDB" id="A0A485LHN9"/>
<protein>
    <recommendedName>
        <fullName evidence="4">UDP-3-O-acyl-N-acetylglucosamine deacetylase</fullName>
        <ecNumber evidence="4">3.5.1.108</ecNumber>
    </recommendedName>
</protein>
<reference evidence="14 15" key="1">
    <citation type="submission" date="2019-03" db="EMBL/GenBank/DDBJ databases">
        <authorList>
            <person name="Gaulin E."/>
            <person name="Dumas B."/>
        </authorList>
    </citation>
    <scope>NUCLEOTIDE SEQUENCE [LARGE SCALE GENOMIC DNA]</scope>
    <source>
        <strain evidence="14">CBS 568.67</strain>
    </source>
</reference>
<evidence type="ECO:0000256" key="1">
    <source>
        <dbReference type="ARBA" id="ARBA00001947"/>
    </source>
</evidence>
<evidence type="ECO:0000313" key="13">
    <source>
        <dbReference type="EMBL" id="KAF0686668.1"/>
    </source>
</evidence>
<comment type="function">
    <text evidence="12">Involved in the biosynthesis of lipid A, a phosphorylated glycolipid that in bacteria anchors the lipopolysaccharide to the outer membrane of the cell. Lipid A-like molecules in plants may serve as structural components of the outer membranes of mitochondria and/or chloroplasts, or may be involved in signal transduction or plant defense responses.</text>
</comment>
<proteinExistence type="inferred from homology"/>
<keyword evidence="8" id="KW-0378">Hydrolase</keyword>
<reference evidence="13" key="2">
    <citation type="submission" date="2019-06" db="EMBL/GenBank/DDBJ databases">
        <title>Genomics analysis of Aphanomyces spp. identifies a new class of oomycete effector associated with host adaptation.</title>
        <authorList>
            <person name="Gaulin E."/>
        </authorList>
    </citation>
    <scope>NUCLEOTIDE SEQUENCE</scope>
    <source>
        <strain evidence="13">CBS 578.67</strain>
    </source>
</reference>
<evidence type="ECO:0000256" key="12">
    <source>
        <dbReference type="ARBA" id="ARBA00024987"/>
    </source>
</evidence>
<evidence type="ECO:0000256" key="8">
    <source>
        <dbReference type="ARBA" id="ARBA00022801"/>
    </source>
</evidence>
<dbReference type="NCBIfam" id="TIGR00325">
    <property type="entry name" value="lpxC"/>
    <property type="match status" value="1"/>
</dbReference>
<dbReference type="SUPFAM" id="SSF54211">
    <property type="entry name" value="Ribosomal protein S5 domain 2-like"/>
    <property type="match status" value="2"/>
</dbReference>
<evidence type="ECO:0000256" key="3">
    <source>
        <dbReference type="ARBA" id="ARBA00006170"/>
    </source>
</evidence>
<dbReference type="Gene3D" id="3.30.230.20">
    <property type="entry name" value="lpxc deacetylase, domain 1"/>
    <property type="match status" value="1"/>
</dbReference>
<dbReference type="InterPro" id="IPR011334">
    <property type="entry name" value="UDP-acyl_GlcNac_deAcase_C"/>
</dbReference>
<evidence type="ECO:0000256" key="9">
    <source>
        <dbReference type="ARBA" id="ARBA00022833"/>
    </source>
</evidence>
<dbReference type="OrthoDB" id="10265200at2759"/>
<organism evidence="14 15">
    <name type="scientific">Aphanomyces stellatus</name>
    <dbReference type="NCBI Taxonomy" id="120398"/>
    <lineage>
        <taxon>Eukaryota</taxon>
        <taxon>Sar</taxon>
        <taxon>Stramenopiles</taxon>
        <taxon>Oomycota</taxon>
        <taxon>Saprolegniomycetes</taxon>
        <taxon>Saprolegniales</taxon>
        <taxon>Verrucalvaceae</taxon>
        <taxon>Aphanomyces</taxon>
    </lineage>
</organism>
<keyword evidence="6" id="KW-0441">Lipid A biosynthesis</keyword>
<evidence type="ECO:0000256" key="6">
    <source>
        <dbReference type="ARBA" id="ARBA00022556"/>
    </source>
</evidence>
<sequence length="285" mass="30443">MQRTLKRAVKVAGIGLHLGKKAHLVLHPAPVNTGVVFHGVGDRARAVAALHSNVVKESVGFCTRLKDPTTGYAVATVEHVLAAISASGVSNVFVEVSGPEVPILDGSSAPFVDAIARAGVDDQDAAQSVLTIRRPVQVVHADKAAYLLPRPSKELVVSVEVDFAHKGLPRQWMDLPLSAFHSVAAARTFTFEDEITHLQSMGLAKGGSLENAVVFGKSRKCAPLNPDGLRFDDEWVRHKALDAFGDLALAGMPIHGHYVGIRPGHALTHQVLDALFADPSNYMIE</sequence>
<dbReference type="Gene3D" id="3.30.1700.10">
    <property type="entry name" value="lpxc deacetylase, domain 2"/>
    <property type="match status" value="1"/>
</dbReference>
<name>A0A485LHN9_9STRA</name>
<evidence type="ECO:0000256" key="10">
    <source>
        <dbReference type="ARBA" id="ARBA00023098"/>
    </source>
</evidence>
<evidence type="ECO:0000313" key="15">
    <source>
        <dbReference type="Proteomes" id="UP000332933"/>
    </source>
</evidence>
<evidence type="ECO:0000256" key="11">
    <source>
        <dbReference type="ARBA" id="ARBA00024535"/>
    </source>
</evidence>
<keyword evidence="15" id="KW-1185">Reference proteome</keyword>
<dbReference type="InterPro" id="IPR004463">
    <property type="entry name" value="UDP-acyl_GlcNac_deAcase"/>
</dbReference>
<dbReference type="GO" id="GO:0016020">
    <property type="term" value="C:membrane"/>
    <property type="evidence" value="ECO:0007669"/>
    <property type="project" value="GOC"/>
</dbReference>
<comment type="catalytic activity">
    <reaction evidence="11">
        <text>a UDP-3-O-[(3R)-3-hydroxyacyl]-N-acetyl-alpha-D-glucosamine + H2O = a UDP-3-O-[(3R)-3-hydroxyacyl]-alpha-D-glucosamine + acetate</text>
        <dbReference type="Rhea" id="RHEA:67816"/>
        <dbReference type="ChEBI" id="CHEBI:15377"/>
        <dbReference type="ChEBI" id="CHEBI:30089"/>
        <dbReference type="ChEBI" id="CHEBI:137740"/>
        <dbReference type="ChEBI" id="CHEBI:173225"/>
        <dbReference type="EC" id="3.5.1.108"/>
    </reaction>
</comment>